<reference evidence="1" key="1">
    <citation type="submission" date="2020-10" db="EMBL/GenBank/DDBJ databases">
        <authorList>
            <person name="Gilroy R."/>
        </authorList>
    </citation>
    <scope>NUCLEOTIDE SEQUENCE</scope>
    <source>
        <strain evidence="1">ChiBcec15-4380</strain>
    </source>
</reference>
<protein>
    <submittedName>
        <fullName evidence="1">Uncharacterized protein</fullName>
    </submittedName>
</protein>
<dbReference type="EMBL" id="DVHE01000007">
    <property type="protein sequence ID" value="HIR49876.1"/>
    <property type="molecule type" value="Genomic_DNA"/>
</dbReference>
<accession>A0A9D1AQP0</accession>
<sequence length="101" mass="11741">MERLRMAVLLLLLAAVLFFVGRRLYDCRITASVVGNKLYYHEAVYDEILASGLPLDTGRCLGSVRYELGETCRFYELKGLPEYLYVSLGWEYRLYRLCEAE</sequence>
<evidence type="ECO:0000313" key="2">
    <source>
        <dbReference type="Proteomes" id="UP000824239"/>
    </source>
</evidence>
<name>A0A9D1AQP0_9FIRM</name>
<evidence type="ECO:0000313" key="1">
    <source>
        <dbReference type="EMBL" id="HIR49876.1"/>
    </source>
</evidence>
<reference evidence="1" key="2">
    <citation type="journal article" date="2021" name="PeerJ">
        <title>Extensive microbial diversity within the chicken gut microbiome revealed by metagenomics and culture.</title>
        <authorList>
            <person name="Gilroy R."/>
            <person name="Ravi A."/>
            <person name="Getino M."/>
            <person name="Pursley I."/>
            <person name="Horton D.L."/>
            <person name="Alikhan N.F."/>
            <person name="Baker D."/>
            <person name="Gharbi K."/>
            <person name="Hall N."/>
            <person name="Watson M."/>
            <person name="Adriaenssens E.M."/>
            <person name="Foster-Nyarko E."/>
            <person name="Jarju S."/>
            <person name="Secka A."/>
            <person name="Antonio M."/>
            <person name="Oren A."/>
            <person name="Chaudhuri R.R."/>
            <person name="La Ragione R."/>
            <person name="Hildebrand F."/>
            <person name="Pallen M.J."/>
        </authorList>
    </citation>
    <scope>NUCLEOTIDE SEQUENCE</scope>
    <source>
        <strain evidence="1">ChiBcec15-4380</strain>
    </source>
</reference>
<dbReference type="Proteomes" id="UP000824239">
    <property type="component" value="Unassembled WGS sequence"/>
</dbReference>
<dbReference type="AlphaFoldDB" id="A0A9D1AQP0"/>
<comment type="caution">
    <text evidence="1">The sequence shown here is derived from an EMBL/GenBank/DDBJ whole genome shotgun (WGS) entry which is preliminary data.</text>
</comment>
<gene>
    <name evidence="1" type="ORF">IAA53_01085</name>
</gene>
<proteinExistence type="predicted"/>
<organism evidence="1 2">
    <name type="scientific">Candidatus Avoscillospira avicola</name>
    <dbReference type="NCBI Taxonomy" id="2840706"/>
    <lineage>
        <taxon>Bacteria</taxon>
        <taxon>Bacillati</taxon>
        <taxon>Bacillota</taxon>
        <taxon>Clostridia</taxon>
        <taxon>Eubacteriales</taxon>
        <taxon>Oscillospiraceae</taxon>
        <taxon>Oscillospiraceae incertae sedis</taxon>
        <taxon>Candidatus Avoscillospira</taxon>
    </lineage>
</organism>